<dbReference type="STRING" id="54914.AV540_12165"/>
<dbReference type="SUPFAM" id="SSF51679">
    <property type="entry name" value="Bacterial luciferase-like"/>
    <property type="match status" value="1"/>
</dbReference>
<gene>
    <name evidence="3" type="ORF">BPA01_18870</name>
</gene>
<organism evidence="3 4">
    <name type="scientific">Brevibacillus parabrevis</name>
    <dbReference type="NCBI Taxonomy" id="54914"/>
    <lineage>
        <taxon>Bacteria</taxon>
        <taxon>Bacillati</taxon>
        <taxon>Bacillota</taxon>
        <taxon>Bacilli</taxon>
        <taxon>Bacillales</taxon>
        <taxon>Paenibacillaceae</taxon>
        <taxon>Brevibacillus</taxon>
    </lineage>
</organism>
<dbReference type="PANTHER" id="PTHR30137:SF20">
    <property type="entry name" value="N-ACETYL-S-ALKYLCYSTEINE MONOOXYGENASE"/>
    <property type="match status" value="1"/>
</dbReference>
<dbReference type="Pfam" id="PF00296">
    <property type="entry name" value="Bac_luciferase"/>
    <property type="match status" value="1"/>
</dbReference>
<evidence type="ECO:0000259" key="2">
    <source>
        <dbReference type="Pfam" id="PF00296"/>
    </source>
</evidence>
<proteinExistence type="predicted"/>
<sequence length="308" mass="33827">MPIQKWSVLDLAPIYEGVDPACALKQAVLLAQTAEQLGYCRYWVAEHHDMPGLASSTPEVLLAHIGAQTHRIRIGSGAVLLPHYKPYKVAEAFHLLATLYPGRIDLGVGRAPGGSAHATLALNDRFLQDVGRMPELVQQLAALLRQEFTVEGESVVARPIPPLPPKLWLLGTNQKSAGYAAENGAGYVYGLFMSEAEGEEVVAAYRRDYKPSVHQPNPEVIVAVGVICAETLEEATACVRLSQKAFRRPPIVGDPSHVREKLEEIAWRYQAEEIMVITDFPDYARRLRSYELIANSVFDRGSSGCGKT</sequence>
<dbReference type="InterPro" id="IPR036661">
    <property type="entry name" value="Luciferase-like_sf"/>
</dbReference>
<dbReference type="PANTHER" id="PTHR30137">
    <property type="entry name" value="LUCIFERASE-LIKE MONOOXYGENASE"/>
    <property type="match status" value="1"/>
</dbReference>
<dbReference type="EMBL" id="BJMH01000007">
    <property type="protein sequence ID" value="GEB32307.1"/>
    <property type="molecule type" value="Genomic_DNA"/>
</dbReference>
<dbReference type="GeneID" id="87613398"/>
<dbReference type="GO" id="GO:0005829">
    <property type="term" value="C:cytosol"/>
    <property type="evidence" value="ECO:0007669"/>
    <property type="project" value="TreeGrafter"/>
</dbReference>
<dbReference type="NCBIfam" id="TIGR03558">
    <property type="entry name" value="oxido_grp_1"/>
    <property type="match status" value="1"/>
</dbReference>
<keyword evidence="4" id="KW-1185">Reference proteome</keyword>
<protein>
    <recommendedName>
        <fullName evidence="2">Luciferase-like domain-containing protein</fullName>
    </recommendedName>
</protein>
<evidence type="ECO:0000313" key="3">
    <source>
        <dbReference type="EMBL" id="GEB32307.1"/>
    </source>
</evidence>
<feature type="domain" description="Luciferase-like" evidence="2">
    <location>
        <begin position="23"/>
        <end position="248"/>
    </location>
</feature>
<dbReference type="AlphaFoldDB" id="A0A4Y3PG21"/>
<dbReference type="InterPro" id="IPR050766">
    <property type="entry name" value="Bact_Lucif_Oxidored"/>
</dbReference>
<dbReference type="CDD" id="cd00347">
    <property type="entry name" value="Flavin_utilizing_monoxygenases"/>
    <property type="match status" value="1"/>
</dbReference>
<comment type="caution">
    <text evidence="3">The sequence shown here is derived from an EMBL/GenBank/DDBJ whole genome shotgun (WGS) entry which is preliminary data.</text>
</comment>
<reference evidence="3 4" key="1">
    <citation type="submission" date="2019-06" db="EMBL/GenBank/DDBJ databases">
        <title>Whole genome shotgun sequence of Brevibacillus parabrevis NBRC 12334.</title>
        <authorList>
            <person name="Hosoyama A."/>
            <person name="Uohara A."/>
            <person name="Ohji S."/>
            <person name="Ichikawa N."/>
        </authorList>
    </citation>
    <scope>NUCLEOTIDE SEQUENCE [LARGE SCALE GENOMIC DNA]</scope>
    <source>
        <strain evidence="3 4">NBRC 12334</strain>
    </source>
</reference>
<dbReference type="GO" id="GO:0016705">
    <property type="term" value="F:oxidoreductase activity, acting on paired donors, with incorporation or reduction of molecular oxygen"/>
    <property type="evidence" value="ECO:0007669"/>
    <property type="project" value="InterPro"/>
</dbReference>
<dbReference type="InterPro" id="IPR011251">
    <property type="entry name" value="Luciferase-like_dom"/>
</dbReference>
<dbReference type="InterPro" id="IPR019949">
    <property type="entry name" value="CmoO-like"/>
</dbReference>
<dbReference type="Gene3D" id="3.20.20.30">
    <property type="entry name" value="Luciferase-like domain"/>
    <property type="match status" value="1"/>
</dbReference>
<evidence type="ECO:0000313" key="4">
    <source>
        <dbReference type="Proteomes" id="UP000316882"/>
    </source>
</evidence>
<evidence type="ECO:0000256" key="1">
    <source>
        <dbReference type="ARBA" id="ARBA00007789"/>
    </source>
</evidence>
<name>A0A4Y3PG21_BREPA</name>
<dbReference type="Proteomes" id="UP000316882">
    <property type="component" value="Unassembled WGS sequence"/>
</dbReference>
<comment type="similarity">
    <text evidence="1">To bacterial alkanal monooxygenase alpha and beta chains.</text>
</comment>
<dbReference type="RefSeq" id="WP_122963389.1">
    <property type="nucleotide sequence ID" value="NZ_BJMH01000007.1"/>
</dbReference>
<accession>A0A4Y3PG21</accession>